<dbReference type="PROSITE" id="PS51257">
    <property type="entry name" value="PROKAR_LIPOPROTEIN"/>
    <property type="match status" value="1"/>
</dbReference>
<comment type="caution">
    <text evidence="2">The sequence shown here is derived from an EMBL/GenBank/DDBJ whole genome shotgun (WGS) entry which is preliminary data.</text>
</comment>
<dbReference type="AlphaFoldDB" id="A0A5M6ICQ3"/>
<evidence type="ECO:0000313" key="2">
    <source>
        <dbReference type="EMBL" id="KAA5606041.1"/>
    </source>
</evidence>
<name>A0A5M6ICQ3_9PROT</name>
<organism evidence="2 3">
    <name type="scientific">Roseospira marina</name>
    <dbReference type="NCBI Taxonomy" id="140057"/>
    <lineage>
        <taxon>Bacteria</taxon>
        <taxon>Pseudomonadati</taxon>
        <taxon>Pseudomonadota</taxon>
        <taxon>Alphaproteobacteria</taxon>
        <taxon>Rhodospirillales</taxon>
        <taxon>Rhodospirillaceae</taxon>
        <taxon>Roseospira</taxon>
    </lineage>
</organism>
<gene>
    <name evidence="2" type="ORF">F1188_08495</name>
</gene>
<dbReference type="InterPro" id="IPR053762">
    <property type="entry name" value="Toxin-Sub_Inhibitor_sf"/>
</dbReference>
<dbReference type="InterPro" id="IPR054004">
    <property type="entry name" value="Tsi3"/>
</dbReference>
<dbReference type="OrthoDB" id="8020587at2"/>
<accession>A0A5M6ICQ3</accession>
<evidence type="ECO:0000313" key="3">
    <source>
        <dbReference type="Proteomes" id="UP000324065"/>
    </source>
</evidence>
<dbReference type="RefSeq" id="WP_150061972.1">
    <property type="nucleotide sequence ID" value="NZ_JACHII010000002.1"/>
</dbReference>
<protein>
    <recommendedName>
        <fullName evidence="1">Type six secretion immunity 3 domain-containing protein</fullName>
    </recommendedName>
</protein>
<dbReference type="NCBIfam" id="NF038331">
    <property type="entry name" value="Tsi3_fam"/>
    <property type="match status" value="1"/>
</dbReference>
<evidence type="ECO:0000259" key="1">
    <source>
        <dbReference type="Pfam" id="PF22211"/>
    </source>
</evidence>
<dbReference type="Proteomes" id="UP000324065">
    <property type="component" value="Unassembled WGS sequence"/>
</dbReference>
<proteinExistence type="predicted"/>
<sequence length="169" mass="17889">MPNGPGRDRFWSMRRGLPVVLAAGLLGCGDAAITPPDGPTVPHSTGWSLVVPQGAAVTETADGFVVRPHGSEMRRSDDAMRIARRAETAPPPGDWTEREVAGVMARFQVETFSGGSGGTEYHVTMRRPFCGDTLRLEQTVQREGGGTPDFAEAWGVLVAARCGEAGADP</sequence>
<dbReference type="EMBL" id="VWPJ01000006">
    <property type="protein sequence ID" value="KAA5606041.1"/>
    <property type="molecule type" value="Genomic_DNA"/>
</dbReference>
<dbReference type="Gene3D" id="2.60.120.1690">
    <property type="match status" value="1"/>
</dbReference>
<feature type="domain" description="Type six secretion immunity 3" evidence="1">
    <location>
        <begin position="48"/>
        <end position="161"/>
    </location>
</feature>
<keyword evidence="3" id="KW-1185">Reference proteome</keyword>
<reference evidence="2 3" key="1">
    <citation type="submission" date="2019-09" db="EMBL/GenBank/DDBJ databases">
        <title>Genome sequence of Roseospira marina, one of the more divergent members of the non-sulfur purple photosynthetic bacterial family, the Rhodospirillaceae.</title>
        <authorList>
            <person name="Meyer T."/>
            <person name="Kyndt J."/>
        </authorList>
    </citation>
    <scope>NUCLEOTIDE SEQUENCE [LARGE SCALE GENOMIC DNA]</scope>
    <source>
        <strain evidence="2 3">DSM 15113</strain>
    </source>
</reference>
<dbReference type="Pfam" id="PF22211">
    <property type="entry name" value="Tsi3"/>
    <property type="match status" value="1"/>
</dbReference>